<keyword evidence="2" id="KW-1185">Reference proteome</keyword>
<evidence type="ECO:0000313" key="2">
    <source>
        <dbReference type="Proteomes" id="UP001595998"/>
    </source>
</evidence>
<sequence>MPTWIRTHRRTLAVFSVILVLALLAGTEIISNGKTMFFSVLVLTFLYRFREGGTYTVDHFTTPGQVALHAGASVGGPGATHAAVCGDGGCS</sequence>
<evidence type="ECO:0000313" key="1">
    <source>
        <dbReference type="EMBL" id="MFC4424930.1"/>
    </source>
</evidence>
<comment type="caution">
    <text evidence="1">The sequence shown here is derived from an EMBL/GenBank/DDBJ whole genome shotgun (WGS) entry which is preliminary data.</text>
</comment>
<dbReference type="RefSeq" id="WP_380035692.1">
    <property type="nucleotide sequence ID" value="NZ_JBHSEH010000004.1"/>
</dbReference>
<protein>
    <submittedName>
        <fullName evidence="1">Uncharacterized protein</fullName>
    </submittedName>
</protein>
<dbReference type="Proteomes" id="UP001595998">
    <property type="component" value="Unassembled WGS sequence"/>
</dbReference>
<reference evidence="2" key="1">
    <citation type="journal article" date="2019" name="Int. J. Syst. Evol. Microbiol.">
        <title>The Global Catalogue of Microorganisms (GCM) 10K type strain sequencing project: providing services to taxonomists for standard genome sequencing and annotation.</title>
        <authorList>
            <consortium name="The Broad Institute Genomics Platform"/>
            <consortium name="The Broad Institute Genome Sequencing Center for Infectious Disease"/>
            <person name="Wu L."/>
            <person name="Ma J."/>
        </authorList>
    </citation>
    <scope>NUCLEOTIDE SEQUENCE [LARGE SCALE GENOMIC DNA]</scope>
    <source>
        <strain evidence="2">CCUG 56029</strain>
    </source>
</reference>
<name>A0ABV8XHQ6_9DEIO</name>
<proteinExistence type="predicted"/>
<organism evidence="1 2">
    <name type="scientific">Deinococcus navajonensis</name>
    <dbReference type="NCBI Taxonomy" id="309884"/>
    <lineage>
        <taxon>Bacteria</taxon>
        <taxon>Thermotogati</taxon>
        <taxon>Deinococcota</taxon>
        <taxon>Deinococci</taxon>
        <taxon>Deinococcales</taxon>
        <taxon>Deinococcaceae</taxon>
        <taxon>Deinococcus</taxon>
    </lineage>
</organism>
<gene>
    <name evidence="1" type="ORF">ACFOZ9_01825</name>
</gene>
<accession>A0ABV8XHQ6</accession>
<dbReference type="EMBL" id="JBHSEH010000004">
    <property type="protein sequence ID" value="MFC4424930.1"/>
    <property type="molecule type" value="Genomic_DNA"/>
</dbReference>